<gene>
    <name evidence="3" type="ORF">Cvel_16939</name>
</gene>
<dbReference type="GO" id="GO:0005737">
    <property type="term" value="C:cytoplasm"/>
    <property type="evidence" value="ECO:0007669"/>
    <property type="project" value="TreeGrafter"/>
</dbReference>
<protein>
    <submittedName>
        <fullName evidence="3">Uncharacterized protein</fullName>
    </submittedName>
</protein>
<sequence length="1289" mass="144604">MSVQLSPRSRATIGPPAGGAQNRLAKLIEALRSKEETILSLQQQHAQERMRAAETAMSDAAQRDKFRQQLTEATAHLKGLLEKEELEKDHLMKELTVEKEHIVEKLRTVQSQLNKSQSTQEQLGIENRTLSQRLEKMAMDNADLRSRLSLATAACADIQGSLKVSDHVRREMLSKLDAEALKVEQLKAERVRWMEEERQAREQARISHERAQEEAQSLLKQIAEKNREIQSAEQRTLVAQERSFHLEKQVEQMDQERLAAKRLAEQIRAEREETVKDLSNEITERKVQGERQKEAILGLEKQVEQRQSAEQRTRTELFETQNRLVEVTAERDALQRRLARLEARLTDVEREREEWKEKEGSARAQVKRAEDQNTELDSQRLMLEQRLRGTRAELEDSGREALRQSARFDTELEGARADWKVEKLKMMAVLTSLSIKLVRSRRESAHTALMTWHLHGGCRQFVDHLTLAQMEKERAQTQLEALRPSNPVRDAQTSPLPSPGRPSPPRSPLLPPRSSIAQTQPPQPYALALRQSALSALGGGMQETGVGGEGSEIRRSLSVPPIQLHVNIHSPSRGNRDREREEEERARVRAMRMREEEEERRREREEAARDAQVQALRVRASTPSHDVVAWAQVAPGEGPLQEGPGQVQQQPRQTQHIHIRSPGRPRDTHADQGAGGGAHSHPPNLTLPPEAERQQQQLRGAPNSPGRVAVGGPEEVRAVVTVSPSRQRQRDELSHRARTPPPPYERERERERGGTTGEDRSPSVHVGLTVRDSRAVEAERGARHQLIPLESVGTQTTGIRLCEQSALEACEQDVERLEALSDAHSKLARVLQERIRRLEGVSSLKNNLIGGLRWRLEEAHREEKLRRTEIRNRLRGAGTSVDDDEIHPADSDLATGAKGASHASVGGRADERPDVRRARETLQWLCVEFRHRICLFLREACEKEGVNVAPGAGQGSRPPAAEGLTEFLRITRGHAGRLLHAVLFLYQKLRLMVGEISPFVLPSHQSLAVRGGGGQRGGGGGDLGDASAELGPLLTGLHLWGVRYLPFYLRPRKARLVEETLARYRTRVTTELAHEAHRLAESRNEEKEERQGGGAGGGRRGGAGRDGSRRRDRDGGGPASARGVRNQAAARAVRLGFQQQQQQQRAGRSLSRERDPAPLSPERQPRALSPSQLTFDVQVPPVPFQFRTSADGGRVGGGSVWSHLKGGERTRMSEQDREELEAWMSYAMDALNVKLPLDAREVPGFIPEVLRARSLAGLPDEDGGSPYWRDQFEALACDALTVYMSKWRT</sequence>
<feature type="compositionally biased region" description="Basic and acidic residues" evidence="2">
    <location>
        <begin position="744"/>
        <end position="762"/>
    </location>
</feature>
<feature type="region of interest" description="Disordered" evidence="2">
    <location>
        <begin position="558"/>
        <end position="609"/>
    </location>
</feature>
<evidence type="ECO:0000256" key="2">
    <source>
        <dbReference type="SAM" id="MobiDB-lite"/>
    </source>
</evidence>
<feature type="coiled-coil region" evidence="1">
    <location>
        <begin position="24"/>
        <end position="281"/>
    </location>
</feature>
<dbReference type="EMBL" id="CDMZ01000361">
    <property type="protein sequence ID" value="CEM12661.1"/>
    <property type="molecule type" value="Genomic_DNA"/>
</dbReference>
<evidence type="ECO:0000256" key="1">
    <source>
        <dbReference type="SAM" id="Coils"/>
    </source>
</evidence>
<dbReference type="GO" id="GO:0000146">
    <property type="term" value="F:microfilament motor activity"/>
    <property type="evidence" value="ECO:0007669"/>
    <property type="project" value="TreeGrafter"/>
</dbReference>
<feature type="region of interest" description="Disordered" evidence="2">
    <location>
        <begin position="1075"/>
        <end position="1172"/>
    </location>
</feature>
<feature type="coiled-coil region" evidence="1">
    <location>
        <begin position="317"/>
        <end position="386"/>
    </location>
</feature>
<feature type="compositionally biased region" description="Pro residues" evidence="2">
    <location>
        <begin position="496"/>
        <end position="511"/>
    </location>
</feature>
<accession>A0A0G4FH93</accession>
<dbReference type="GO" id="GO:0032982">
    <property type="term" value="C:myosin filament"/>
    <property type="evidence" value="ECO:0007669"/>
    <property type="project" value="TreeGrafter"/>
</dbReference>
<dbReference type="GO" id="GO:0016460">
    <property type="term" value="C:myosin II complex"/>
    <property type="evidence" value="ECO:0007669"/>
    <property type="project" value="TreeGrafter"/>
</dbReference>
<feature type="region of interest" description="Disordered" evidence="2">
    <location>
        <begin position="479"/>
        <end position="521"/>
    </location>
</feature>
<dbReference type="GO" id="GO:0051015">
    <property type="term" value="F:actin filament binding"/>
    <property type="evidence" value="ECO:0007669"/>
    <property type="project" value="TreeGrafter"/>
</dbReference>
<proteinExistence type="predicted"/>
<keyword evidence="1" id="KW-0175">Coiled coil</keyword>
<name>A0A0G4FH93_9ALVE</name>
<evidence type="ECO:0000313" key="3">
    <source>
        <dbReference type="EMBL" id="CEM12661.1"/>
    </source>
</evidence>
<feature type="compositionally biased region" description="Basic and acidic residues" evidence="2">
    <location>
        <begin position="574"/>
        <end position="609"/>
    </location>
</feature>
<dbReference type="PANTHER" id="PTHR45615">
    <property type="entry name" value="MYOSIN HEAVY CHAIN, NON-MUSCLE"/>
    <property type="match status" value="1"/>
</dbReference>
<dbReference type="PANTHER" id="PTHR45615:SF40">
    <property type="entry name" value="MYOSIN HEAVY CHAIN, NON-MUSCLE"/>
    <property type="match status" value="1"/>
</dbReference>
<feature type="compositionally biased region" description="Basic and acidic residues" evidence="2">
    <location>
        <begin position="1075"/>
        <end position="1091"/>
    </location>
</feature>
<feature type="compositionally biased region" description="Gly residues" evidence="2">
    <location>
        <begin position="1092"/>
        <end position="1105"/>
    </location>
</feature>
<organism evidence="3">
    <name type="scientific">Chromera velia CCMP2878</name>
    <dbReference type="NCBI Taxonomy" id="1169474"/>
    <lineage>
        <taxon>Eukaryota</taxon>
        <taxon>Sar</taxon>
        <taxon>Alveolata</taxon>
        <taxon>Colpodellida</taxon>
        <taxon>Chromeraceae</taxon>
        <taxon>Chromera</taxon>
    </lineage>
</organism>
<feature type="compositionally biased region" description="Low complexity" evidence="2">
    <location>
        <begin position="635"/>
        <end position="654"/>
    </location>
</feature>
<dbReference type="VEuPathDB" id="CryptoDB:Cvel_16939"/>
<feature type="region of interest" description="Disordered" evidence="2">
    <location>
        <begin position="635"/>
        <end position="764"/>
    </location>
</feature>
<feature type="compositionally biased region" description="Basic and acidic residues" evidence="2">
    <location>
        <begin position="1106"/>
        <end position="1115"/>
    </location>
</feature>
<reference evidence="3" key="1">
    <citation type="submission" date="2014-11" db="EMBL/GenBank/DDBJ databases">
        <authorList>
            <person name="Otto D Thomas"/>
            <person name="Naeem Raeece"/>
        </authorList>
    </citation>
    <scope>NUCLEOTIDE SEQUENCE</scope>
</reference>
<feature type="region of interest" description="Disordered" evidence="2">
    <location>
        <begin position="878"/>
        <end position="912"/>
    </location>
</feature>